<dbReference type="GO" id="GO:0005829">
    <property type="term" value="C:cytosol"/>
    <property type="evidence" value="ECO:0007669"/>
    <property type="project" value="TreeGrafter"/>
</dbReference>
<keyword evidence="1" id="KW-0175">Coiled coil</keyword>
<feature type="region of interest" description="Disordered" evidence="2">
    <location>
        <begin position="127"/>
        <end position="253"/>
    </location>
</feature>
<evidence type="ECO:0000259" key="3">
    <source>
        <dbReference type="PROSITE" id="PS50076"/>
    </source>
</evidence>
<comment type="caution">
    <text evidence="4">The sequence shown here is derived from an EMBL/GenBank/DDBJ whole genome shotgun (WGS) entry which is preliminary data.</text>
</comment>
<dbReference type="InterPro" id="IPR001623">
    <property type="entry name" value="DnaJ_domain"/>
</dbReference>
<dbReference type="EMBL" id="BLZA01000049">
    <property type="protein sequence ID" value="GHJ89775.1"/>
    <property type="molecule type" value="Genomic_DNA"/>
</dbReference>
<proteinExistence type="predicted"/>
<feature type="region of interest" description="Disordered" evidence="2">
    <location>
        <begin position="458"/>
        <end position="510"/>
    </location>
</feature>
<dbReference type="InterPro" id="IPR026894">
    <property type="entry name" value="DnaJ_X"/>
</dbReference>
<dbReference type="InterPro" id="IPR036869">
    <property type="entry name" value="J_dom_sf"/>
</dbReference>
<feature type="compositionally biased region" description="Polar residues" evidence="2">
    <location>
        <begin position="152"/>
        <end position="163"/>
    </location>
</feature>
<dbReference type="InterPro" id="IPR018253">
    <property type="entry name" value="DnaJ_domain_CS"/>
</dbReference>
<dbReference type="InterPro" id="IPR052814">
    <property type="entry name" value="Peroxisomal_DnaJ"/>
</dbReference>
<dbReference type="Pfam" id="PF00226">
    <property type="entry name" value="DnaJ"/>
    <property type="match status" value="1"/>
</dbReference>
<reference evidence="4" key="1">
    <citation type="submission" date="2020-07" db="EMBL/GenBank/DDBJ databases">
        <title>Draft Genome Sequence of a Deep-Sea Yeast, Naganishia (Cryptococcus) liquefaciens strain N6.</title>
        <authorList>
            <person name="Han Y.W."/>
            <person name="Kajitani R."/>
            <person name="Morimoto H."/>
            <person name="Parhat M."/>
            <person name="Tsubouchi H."/>
            <person name="Bakenova O."/>
            <person name="Ogata M."/>
            <person name="Argunhan B."/>
            <person name="Aoki R."/>
            <person name="Kajiwara S."/>
            <person name="Itoh T."/>
            <person name="Iwasaki H."/>
        </authorList>
    </citation>
    <scope>NUCLEOTIDE SEQUENCE</scope>
    <source>
        <strain evidence="4">N6</strain>
    </source>
</reference>
<dbReference type="Proteomes" id="UP000620104">
    <property type="component" value="Unassembled WGS sequence"/>
</dbReference>
<evidence type="ECO:0000256" key="1">
    <source>
        <dbReference type="SAM" id="Coils"/>
    </source>
</evidence>
<feature type="compositionally biased region" description="Low complexity" evidence="2">
    <location>
        <begin position="133"/>
        <end position="151"/>
    </location>
</feature>
<feature type="coiled-coil region" evidence="1">
    <location>
        <begin position="367"/>
        <end position="394"/>
    </location>
</feature>
<dbReference type="GO" id="GO:0016558">
    <property type="term" value="P:protein import into peroxisome matrix"/>
    <property type="evidence" value="ECO:0007669"/>
    <property type="project" value="TreeGrafter"/>
</dbReference>
<organism evidence="4 5">
    <name type="scientific">Naganishia liquefaciens</name>
    <dbReference type="NCBI Taxonomy" id="104408"/>
    <lineage>
        <taxon>Eukaryota</taxon>
        <taxon>Fungi</taxon>
        <taxon>Dikarya</taxon>
        <taxon>Basidiomycota</taxon>
        <taxon>Agaricomycotina</taxon>
        <taxon>Tremellomycetes</taxon>
        <taxon>Filobasidiales</taxon>
        <taxon>Filobasidiaceae</taxon>
        <taxon>Naganishia</taxon>
    </lineage>
</organism>
<dbReference type="AlphaFoldDB" id="A0A8H3TZL4"/>
<accession>A0A8H3TZL4</accession>
<feature type="compositionally biased region" description="Basic and acidic residues" evidence="2">
    <location>
        <begin position="223"/>
        <end position="253"/>
    </location>
</feature>
<dbReference type="PANTHER" id="PTHR45006">
    <property type="entry name" value="DNAJ-LIKE PROTEIN 1"/>
    <property type="match status" value="1"/>
</dbReference>
<evidence type="ECO:0000256" key="2">
    <source>
        <dbReference type="SAM" id="MobiDB-lite"/>
    </source>
</evidence>
<evidence type="ECO:0000313" key="4">
    <source>
        <dbReference type="EMBL" id="GHJ89775.1"/>
    </source>
</evidence>
<dbReference type="OrthoDB" id="552049at2759"/>
<gene>
    <name evidence="4" type="ORF">NliqN6_6177</name>
</gene>
<dbReference type="PROSITE" id="PS00636">
    <property type="entry name" value="DNAJ_1"/>
    <property type="match status" value="1"/>
</dbReference>
<dbReference type="PROSITE" id="PS50076">
    <property type="entry name" value="DNAJ_2"/>
    <property type="match status" value="1"/>
</dbReference>
<dbReference type="SMART" id="SM00271">
    <property type="entry name" value="DnaJ"/>
    <property type="match status" value="1"/>
</dbReference>
<dbReference type="Gene3D" id="1.10.287.110">
    <property type="entry name" value="DnaJ domain"/>
    <property type="match status" value="1"/>
</dbReference>
<keyword evidence="5" id="KW-1185">Reference proteome</keyword>
<feature type="compositionally biased region" description="Low complexity" evidence="2">
    <location>
        <begin position="202"/>
        <end position="222"/>
    </location>
</feature>
<evidence type="ECO:0000313" key="5">
    <source>
        <dbReference type="Proteomes" id="UP000620104"/>
    </source>
</evidence>
<dbReference type="PRINTS" id="PR00625">
    <property type="entry name" value="JDOMAIN"/>
</dbReference>
<feature type="compositionally biased region" description="Low complexity" evidence="2">
    <location>
        <begin position="173"/>
        <end position="189"/>
    </location>
</feature>
<protein>
    <recommendedName>
        <fullName evidence="3">J domain-containing protein</fullName>
    </recommendedName>
</protein>
<sequence>MVKDTILYDTLGVAPDATEIELKKAYRKLAIKYHPDKNKDEDAEIKFKEVGEAYQILSDPDSRAFYDKVGKSKMSEVAGGEGMEMQDPSALFGSLFGGERFKDLIGEISLVKDFTSTMDVMMTDEERAEMEGEASAMAGAATTGAGAASASQTSPLDSKTAQTVPDFAGTGLPAEQAQAASASATPSTRASEDHNGHMTVHTGGTPSGSGTATPTSTAAPVAEKAEEKKDKEAAKGKAKLTPEQKAKLQALEEEKERAREARIDTLAKNLIMRIRPFVEAKNPGDANDSETVAFEKRQKVEAEDLKLESFGVELLHTIGNVYIQKGSNFIKSRRSLVGGFGGFFGRLKEKGNMLKEGWGVLGSAISVQMAMEEMAKIEAKGDASQEELEALAADLSSKLLLTTWKGTRWEVISVVGEVCDKVLHEQGLQKDVALNRAKAIMCVGAIFKATVPDESDEERRELERLVLNAGSKKKSKEKKEKEKSGGWFGGHKKDHQEPPVVPAGGETKQA</sequence>
<dbReference type="Pfam" id="PF14308">
    <property type="entry name" value="DnaJ-X"/>
    <property type="match status" value="1"/>
</dbReference>
<dbReference type="PANTHER" id="PTHR45006:SF1">
    <property type="entry name" value="DNAJ-LIKE PROTEIN 1"/>
    <property type="match status" value="1"/>
</dbReference>
<feature type="domain" description="J" evidence="3">
    <location>
        <begin position="6"/>
        <end position="70"/>
    </location>
</feature>
<name>A0A8H3TZL4_9TREE</name>
<dbReference type="SUPFAM" id="SSF46565">
    <property type="entry name" value="Chaperone J-domain"/>
    <property type="match status" value="1"/>
</dbReference>
<dbReference type="CDD" id="cd06257">
    <property type="entry name" value="DnaJ"/>
    <property type="match status" value="1"/>
</dbReference>